<reference evidence="1 2" key="1">
    <citation type="submission" date="2016-10" db="EMBL/GenBank/DDBJ databases">
        <authorList>
            <person name="de Groot N.N."/>
        </authorList>
    </citation>
    <scope>NUCLEOTIDE SEQUENCE [LARGE SCALE GENOMIC DNA]</scope>
    <source>
        <strain evidence="1 2">DSM 18346</strain>
    </source>
</reference>
<keyword evidence="2" id="KW-1185">Reference proteome</keyword>
<dbReference type="Proteomes" id="UP000198718">
    <property type="component" value="Unassembled WGS sequence"/>
</dbReference>
<dbReference type="RefSeq" id="WP_090554250.1">
    <property type="nucleotide sequence ID" value="NZ_FNFP01000008.1"/>
</dbReference>
<evidence type="ECO:0000313" key="2">
    <source>
        <dbReference type="Proteomes" id="UP000198718"/>
    </source>
</evidence>
<protein>
    <submittedName>
        <fullName evidence="1">Uncharacterized protein</fullName>
    </submittedName>
</protein>
<gene>
    <name evidence="1" type="ORF">SAMN05660472_02580</name>
</gene>
<proteinExistence type="predicted"/>
<accession>A0A1G9H9G3</accession>
<dbReference type="EMBL" id="FNFP01000008">
    <property type="protein sequence ID" value="SDL09083.1"/>
    <property type="molecule type" value="Genomic_DNA"/>
</dbReference>
<evidence type="ECO:0000313" key="1">
    <source>
        <dbReference type="EMBL" id="SDL09083.1"/>
    </source>
</evidence>
<dbReference type="AlphaFoldDB" id="A0A1G9H9G3"/>
<name>A0A1G9H9G3_9FIRM</name>
<organism evidence="1 2">
    <name type="scientific">Natronincola ferrireducens</name>
    <dbReference type="NCBI Taxonomy" id="393762"/>
    <lineage>
        <taxon>Bacteria</taxon>
        <taxon>Bacillati</taxon>
        <taxon>Bacillota</taxon>
        <taxon>Clostridia</taxon>
        <taxon>Peptostreptococcales</taxon>
        <taxon>Natronincolaceae</taxon>
        <taxon>Natronincola</taxon>
    </lineage>
</organism>
<sequence length="397" mass="46628">MTQSKEITKISKQLNDYQFETFMADIMLKYYLQSSQYEFEDGRCILITQINNDGGIDAVLEFKKPNAESTYMILQISKSNKTRRSLEKFNSTKSIDLYRDLILTKNVKRVVVTLKPSEIFNTNVECISGNKLSDIILKICTDFNLLNNEGLLQEEFIEYIQEKTEFWSIANKFRVNKDYKGLLTIESKLNSASWSFENYKNYYIDKEFIELILHQASERRIIESGLEKDTKNLEIEMFLDKIHLRSSLKLKQNDYFHLRKLLLDLVEIVYEENFKLTKLNHNYKLIIDPTSTYMAIKLVNRTYQSNFKVVGYFNYLFSRHRDSYHFNFLCNWDKTLQALSKNEVKIISATENVVSDNLHFRGKTYLIKPAITEATVKAIKKLIDLSVQEALSTKKSS</sequence>